<gene>
    <name evidence="2" type="primary">BnaC08g15810D</name>
    <name evidence="2" type="ORF">GSBRNA2T00096099001</name>
</gene>
<dbReference type="Gene3D" id="1.25.40.280">
    <property type="entry name" value="alix/aip1 like domains"/>
    <property type="match status" value="1"/>
</dbReference>
<dbReference type="PANTHER" id="PTHR23032:SF20">
    <property type="entry name" value="ENDOSOMAL TARGETING BRO1-LIKE DOMAIN-CONTAINING PROTEIN"/>
    <property type="match status" value="1"/>
</dbReference>
<dbReference type="PANTHER" id="PTHR23032">
    <property type="entry name" value="BRO1 DOMAIN-CONTAINING PROTEIN BROX"/>
    <property type="match status" value="1"/>
</dbReference>
<dbReference type="InterPro" id="IPR038898">
    <property type="entry name" value="BROX"/>
</dbReference>
<dbReference type="Proteomes" id="UP000028999">
    <property type="component" value="Unassembled WGS sequence"/>
</dbReference>
<reference evidence="2 3" key="1">
    <citation type="journal article" date="2014" name="Science">
        <title>Plant genetics. Early allopolyploid evolution in the post-Neolithic Brassica napus oilseed genome.</title>
        <authorList>
            <person name="Chalhoub B."/>
            <person name="Denoeud F."/>
            <person name="Liu S."/>
            <person name="Parkin I.A."/>
            <person name="Tang H."/>
            <person name="Wang X."/>
            <person name="Chiquet J."/>
            <person name="Belcram H."/>
            <person name="Tong C."/>
            <person name="Samans B."/>
            <person name="Correa M."/>
            <person name="Da Silva C."/>
            <person name="Just J."/>
            <person name="Falentin C."/>
            <person name="Koh C.S."/>
            <person name="Le Clainche I."/>
            <person name="Bernard M."/>
            <person name="Bento P."/>
            <person name="Noel B."/>
            <person name="Labadie K."/>
            <person name="Alberti A."/>
            <person name="Charles M."/>
            <person name="Arnaud D."/>
            <person name="Guo H."/>
            <person name="Daviaud C."/>
            <person name="Alamery S."/>
            <person name="Jabbari K."/>
            <person name="Zhao M."/>
            <person name="Edger P.P."/>
            <person name="Chelaifa H."/>
            <person name="Tack D."/>
            <person name="Lassalle G."/>
            <person name="Mestiri I."/>
            <person name="Schnel N."/>
            <person name="Le Paslier M.C."/>
            <person name="Fan G."/>
            <person name="Renault V."/>
            <person name="Bayer P.E."/>
            <person name="Golicz A.A."/>
            <person name="Manoli S."/>
            <person name="Lee T.H."/>
            <person name="Thi V.H."/>
            <person name="Chalabi S."/>
            <person name="Hu Q."/>
            <person name="Fan C."/>
            <person name="Tollenaere R."/>
            <person name="Lu Y."/>
            <person name="Battail C."/>
            <person name="Shen J."/>
            <person name="Sidebottom C.H."/>
            <person name="Wang X."/>
            <person name="Canaguier A."/>
            <person name="Chauveau A."/>
            <person name="Berard A."/>
            <person name="Deniot G."/>
            <person name="Guan M."/>
            <person name="Liu Z."/>
            <person name="Sun F."/>
            <person name="Lim Y.P."/>
            <person name="Lyons E."/>
            <person name="Town C.D."/>
            <person name="Bancroft I."/>
            <person name="Wang X."/>
            <person name="Meng J."/>
            <person name="Ma J."/>
            <person name="Pires J.C."/>
            <person name="King G.J."/>
            <person name="Brunel D."/>
            <person name="Delourme R."/>
            <person name="Renard M."/>
            <person name="Aury J.M."/>
            <person name="Adams K.L."/>
            <person name="Batley J."/>
            <person name="Snowdon R.J."/>
            <person name="Tost J."/>
            <person name="Edwards D."/>
            <person name="Zhou Y."/>
            <person name="Hua W."/>
            <person name="Sharpe A.G."/>
            <person name="Paterson A.H."/>
            <person name="Guan C."/>
            <person name="Wincker P."/>
        </authorList>
    </citation>
    <scope>NUCLEOTIDE SEQUENCE [LARGE SCALE GENOMIC DNA]</scope>
    <source>
        <strain evidence="3">cv. Darmor-bzh</strain>
    </source>
</reference>
<evidence type="ECO:0000256" key="1">
    <source>
        <dbReference type="SAM" id="Coils"/>
    </source>
</evidence>
<sequence length="119" mass="14030">MITEREYVSAMRALHELKSQKHLAEVLESEERVGEAVGVLRRASAAARRSMPSKEDKWITIFKNEREEVSKKMAKYEKLNDFLLERIPVETELPFPKGETIVKLIPYIPTRWEQELRFK</sequence>
<dbReference type="OMA" id="SCNALHE"/>
<proteinExistence type="predicted"/>
<keyword evidence="3" id="KW-1185">Reference proteome</keyword>
<dbReference type="Gramene" id="CDY50178">
    <property type="protein sequence ID" value="CDY50178"/>
    <property type="gene ID" value="GSBRNA2T00096099001"/>
</dbReference>
<keyword evidence="1" id="KW-0175">Coiled coil</keyword>
<dbReference type="EMBL" id="LK032886">
    <property type="protein sequence ID" value="CDY50178.1"/>
    <property type="molecule type" value="Genomic_DNA"/>
</dbReference>
<accession>A0A078IMB4</accession>
<dbReference type="PaxDb" id="3708-A0A078IMB4"/>
<dbReference type="AlphaFoldDB" id="A0A078IMB4"/>
<organism evidence="2 3">
    <name type="scientific">Brassica napus</name>
    <name type="common">Rape</name>
    <dbReference type="NCBI Taxonomy" id="3708"/>
    <lineage>
        <taxon>Eukaryota</taxon>
        <taxon>Viridiplantae</taxon>
        <taxon>Streptophyta</taxon>
        <taxon>Embryophyta</taxon>
        <taxon>Tracheophyta</taxon>
        <taxon>Spermatophyta</taxon>
        <taxon>Magnoliopsida</taxon>
        <taxon>eudicotyledons</taxon>
        <taxon>Gunneridae</taxon>
        <taxon>Pentapetalae</taxon>
        <taxon>rosids</taxon>
        <taxon>malvids</taxon>
        <taxon>Brassicales</taxon>
        <taxon>Brassicaceae</taxon>
        <taxon>Brassiceae</taxon>
        <taxon>Brassica</taxon>
    </lineage>
</organism>
<feature type="coiled-coil region" evidence="1">
    <location>
        <begin position="59"/>
        <end position="86"/>
    </location>
</feature>
<dbReference type="InterPro" id="IPR038499">
    <property type="entry name" value="BRO1_sf"/>
</dbReference>
<protein>
    <submittedName>
        <fullName evidence="2">BnaC08g15810D protein</fullName>
    </submittedName>
</protein>
<dbReference type="STRING" id="3708.A0A078IMB4"/>
<evidence type="ECO:0000313" key="2">
    <source>
        <dbReference type="EMBL" id="CDY50178.1"/>
    </source>
</evidence>
<evidence type="ECO:0000313" key="3">
    <source>
        <dbReference type="Proteomes" id="UP000028999"/>
    </source>
</evidence>
<name>A0A078IMB4_BRANA</name>